<dbReference type="AlphaFoldDB" id="A0A6J1AJY9"/>
<evidence type="ECO:0000313" key="9">
    <source>
        <dbReference type="RefSeq" id="XP_021287248.1"/>
    </source>
</evidence>
<dbReference type="GO" id="GO:0003677">
    <property type="term" value="F:DNA binding"/>
    <property type="evidence" value="ECO:0007669"/>
    <property type="project" value="UniProtKB-KW"/>
</dbReference>
<dbReference type="GO" id="GO:0005634">
    <property type="term" value="C:nucleus"/>
    <property type="evidence" value="ECO:0007669"/>
    <property type="project" value="UniProtKB-SubCell"/>
</dbReference>
<dbReference type="RefSeq" id="XP_021287247.1">
    <property type="nucleotide sequence ID" value="XM_021431572.1"/>
</dbReference>
<evidence type="ECO:0000256" key="3">
    <source>
        <dbReference type="ARBA" id="ARBA00023125"/>
    </source>
</evidence>
<evidence type="ECO:0000256" key="4">
    <source>
        <dbReference type="ARBA" id="ARBA00023163"/>
    </source>
</evidence>
<dbReference type="PROSITE" id="PS50863">
    <property type="entry name" value="B3"/>
    <property type="match status" value="2"/>
</dbReference>
<gene>
    <name evidence="8 9" type="primary">LOC110418762</name>
</gene>
<evidence type="ECO:0000256" key="5">
    <source>
        <dbReference type="ARBA" id="ARBA00023242"/>
    </source>
</evidence>
<dbReference type="SMART" id="SM01019">
    <property type="entry name" value="B3"/>
    <property type="match status" value="2"/>
</dbReference>
<keyword evidence="3" id="KW-0238">DNA-binding</keyword>
<dbReference type="InterPro" id="IPR050655">
    <property type="entry name" value="Plant_B3_domain"/>
</dbReference>
<accession>A0A6J1AJY9</accession>
<keyword evidence="5" id="KW-0539">Nucleus</keyword>
<keyword evidence="2" id="KW-0805">Transcription regulation</keyword>
<dbReference type="Pfam" id="PF02362">
    <property type="entry name" value="B3"/>
    <property type="match status" value="2"/>
</dbReference>
<protein>
    <submittedName>
        <fullName evidence="8 9">B3 domain-containing transcription factor VRN1-like isoform X1</fullName>
    </submittedName>
</protein>
<dbReference type="PANTHER" id="PTHR31920:SF141">
    <property type="entry name" value="TF-B3 DOMAIN-CONTAINING PROTEIN"/>
    <property type="match status" value="1"/>
</dbReference>
<feature type="domain" description="TF-B3" evidence="6">
    <location>
        <begin position="16"/>
        <end position="109"/>
    </location>
</feature>
<evidence type="ECO:0000259" key="6">
    <source>
        <dbReference type="PROSITE" id="PS50863"/>
    </source>
</evidence>
<organism evidence="7 9">
    <name type="scientific">Herrania umbratica</name>
    <dbReference type="NCBI Taxonomy" id="108875"/>
    <lineage>
        <taxon>Eukaryota</taxon>
        <taxon>Viridiplantae</taxon>
        <taxon>Streptophyta</taxon>
        <taxon>Embryophyta</taxon>
        <taxon>Tracheophyta</taxon>
        <taxon>Spermatophyta</taxon>
        <taxon>Magnoliopsida</taxon>
        <taxon>eudicotyledons</taxon>
        <taxon>Gunneridae</taxon>
        <taxon>Pentapetalae</taxon>
        <taxon>rosids</taxon>
        <taxon>malvids</taxon>
        <taxon>Malvales</taxon>
        <taxon>Malvaceae</taxon>
        <taxon>Byttnerioideae</taxon>
        <taxon>Herrania</taxon>
    </lineage>
</organism>
<dbReference type="InterPro" id="IPR003340">
    <property type="entry name" value="B3_DNA-bd"/>
</dbReference>
<dbReference type="Proteomes" id="UP000504621">
    <property type="component" value="Unplaced"/>
</dbReference>
<evidence type="ECO:0000313" key="7">
    <source>
        <dbReference type="Proteomes" id="UP000504621"/>
    </source>
</evidence>
<name>A0A6J1AJY9_9ROSI</name>
<feature type="domain" description="TF-B3" evidence="6">
    <location>
        <begin position="312"/>
        <end position="407"/>
    </location>
</feature>
<keyword evidence="7" id="KW-1185">Reference proteome</keyword>
<sequence length="416" mass="47914">MSQPVGPALPEKKPCIFYKLIVSSILQDKKLRIPHKFVKKYGDELSSIVTLATPSGRFWLVELMKDRRRMWFDSGWNVFLEYYSICVGYFLVFRYEGNSHFNVHVYNLAASEINYLSNGLNNSEEPSPDEHVKNIEDGDLAQIMGSCPKCSSSYFLTDKDSDECLDHDRKKHKNTTCGADLKNLHQKNDMRDLQATFQLTQGKGTQLNVVELTSPADEGGPYFLNETHRITRKIKQETEPSKLHELKNFLYRVFLVDFIRPNSLKDIDEQEEELPAVNTPRNIARRWRDVTTEEKQSAFHAAATFKPDNPFCRIILRPSYVYKGILLHIPRWFARKHLNGVNGTITLQVSEGKKWPVRCIHVDGHLKFCKGWAEFVLDNNLDEGDVCVFELISTQEIVLKVTIFRVLEDAGPVNKL</sequence>
<keyword evidence="4" id="KW-0804">Transcription</keyword>
<dbReference type="GeneID" id="110418762"/>
<dbReference type="PANTHER" id="PTHR31920">
    <property type="entry name" value="B3 DOMAIN-CONTAINING"/>
    <property type="match status" value="1"/>
</dbReference>
<dbReference type="Gene3D" id="2.40.330.10">
    <property type="entry name" value="DNA-binding pseudobarrel domain"/>
    <property type="match status" value="2"/>
</dbReference>
<dbReference type="RefSeq" id="XP_021287248.1">
    <property type="nucleotide sequence ID" value="XM_021431573.1"/>
</dbReference>
<dbReference type="OrthoDB" id="623918at2759"/>
<proteinExistence type="predicted"/>
<comment type="subcellular location">
    <subcellularLocation>
        <location evidence="1">Nucleus</location>
    </subcellularLocation>
</comment>
<dbReference type="InterPro" id="IPR015300">
    <property type="entry name" value="DNA-bd_pseudobarrel_sf"/>
</dbReference>
<dbReference type="SUPFAM" id="SSF101936">
    <property type="entry name" value="DNA-binding pseudobarrel domain"/>
    <property type="match status" value="2"/>
</dbReference>
<evidence type="ECO:0000256" key="2">
    <source>
        <dbReference type="ARBA" id="ARBA00023015"/>
    </source>
</evidence>
<dbReference type="CDD" id="cd10017">
    <property type="entry name" value="B3_DNA"/>
    <property type="match status" value="2"/>
</dbReference>
<evidence type="ECO:0000256" key="1">
    <source>
        <dbReference type="ARBA" id="ARBA00004123"/>
    </source>
</evidence>
<reference evidence="8 9" key="1">
    <citation type="submission" date="2025-04" db="UniProtKB">
        <authorList>
            <consortium name="RefSeq"/>
        </authorList>
    </citation>
    <scope>IDENTIFICATION</scope>
    <source>
        <tissue evidence="8 9">Leaf</tissue>
    </source>
</reference>
<evidence type="ECO:0000313" key="8">
    <source>
        <dbReference type="RefSeq" id="XP_021287247.1"/>
    </source>
</evidence>